<sequence length="740" mass="85673">MELWKQPITIDIENVKMSQCSQVLTSTHPSETRVITKVNSETRDIETLSIISEELDSPTKTPSARILASKLAAEQLHKICICKNNDEQVRIAPSHVEEILRAKENELREEYERILQREKDNIKERFEFILLNEQIRASYMLREAHRERQEKIHALQTQLQCKNLAALMYVMCTERRRSRLEKLKIIEDYTNYINELHNILTRGQQLILHLSRGYKTAARVDHEWREKMKRVVYEFMAFIYHFAGGDPETNQYLIDLPKLLKTQTSTEVNPEEDPCDCEDDDEVDLEDPNPIEEKPWWDGLDSEERPFVMYGDMADFNPDRRREVLKKIKAQRVKPAKTAPKEWKELAFNEMFLRSKCARLDQIKNLYPDKLPVPIKWECNYSPYGDLKVTSKVSIVPTAARAASIDIRGTMGSILKIIAAPTTAPVSAKTELLGARDSMEITSTTRLRNSRPPSKEHQESTRHEPVVVLNIGKKRASVFLGQDSESDSAADQPTESTPPSLSNAQPDTEDSKDSTKDETRSILGSVHQDSLQMIQTHHHDQDHSINYERVCPMDKCRRMQVDSFMRSLPPYMRANPFTHFEQTFDQYETCTPEQLEILKQRMELKKNKDNKEEQKEDSELENPLSEWVSTGVGVQTSALDVLPPCTCHEDSLKSSLDSNFVFDLADLEPVKIAMDAIHRECLFNDNIEFDRFKVIGQDMEDGERKRQKQEDDFKQSRYQEITEILNKHPSLLDIFQANAQ</sequence>
<comment type="caution">
    <text evidence="1">The sequence shown here is derived from an EMBL/GenBank/DDBJ whole genome shotgun (WGS) entry which is preliminary data.</text>
</comment>
<accession>A0ACC2Q9J3</accession>
<proteinExistence type="predicted"/>
<name>A0ACC2Q9J3_9NEOP</name>
<dbReference type="Proteomes" id="UP001231649">
    <property type="component" value="Chromosome 24"/>
</dbReference>
<keyword evidence="2" id="KW-1185">Reference proteome</keyword>
<dbReference type="EMBL" id="CM056800">
    <property type="protein sequence ID" value="KAJ8709841.1"/>
    <property type="molecule type" value="Genomic_DNA"/>
</dbReference>
<reference evidence="1" key="1">
    <citation type="submission" date="2023-03" db="EMBL/GenBank/DDBJ databases">
        <title>Chromosome-level genomes of two armyworms, Mythimna separata and Mythimna loreyi, provide insights into the biosynthesis and reception of sex pheromones.</title>
        <authorList>
            <person name="Zhao H."/>
        </authorList>
    </citation>
    <scope>NUCLEOTIDE SEQUENCE</scope>
    <source>
        <strain evidence="1">BeijingLab</strain>
    </source>
</reference>
<evidence type="ECO:0000313" key="1">
    <source>
        <dbReference type="EMBL" id="KAJ8709841.1"/>
    </source>
</evidence>
<protein>
    <submittedName>
        <fullName evidence="1">Uncharacterized protein</fullName>
    </submittedName>
</protein>
<gene>
    <name evidence="1" type="ORF">PYW08_009845</name>
</gene>
<evidence type="ECO:0000313" key="2">
    <source>
        <dbReference type="Proteomes" id="UP001231649"/>
    </source>
</evidence>
<organism evidence="1 2">
    <name type="scientific">Mythimna loreyi</name>
    <dbReference type="NCBI Taxonomy" id="667449"/>
    <lineage>
        <taxon>Eukaryota</taxon>
        <taxon>Metazoa</taxon>
        <taxon>Ecdysozoa</taxon>
        <taxon>Arthropoda</taxon>
        <taxon>Hexapoda</taxon>
        <taxon>Insecta</taxon>
        <taxon>Pterygota</taxon>
        <taxon>Neoptera</taxon>
        <taxon>Endopterygota</taxon>
        <taxon>Lepidoptera</taxon>
        <taxon>Glossata</taxon>
        <taxon>Ditrysia</taxon>
        <taxon>Noctuoidea</taxon>
        <taxon>Noctuidae</taxon>
        <taxon>Noctuinae</taxon>
        <taxon>Hadenini</taxon>
        <taxon>Mythimna</taxon>
    </lineage>
</organism>